<dbReference type="PANTHER" id="PTHR40980:SF5">
    <property type="entry name" value="TONB-DEPENDENT RECEPTOR"/>
    <property type="match status" value="1"/>
</dbReference>
<name>A0ABW2ZCW1_9SPHI</name>
<evidence type="ECO:0000259" key="6">
    <source>
        <dbReference type="Pfam" id="PF00593"/>
    </source>
</evidence>
<dbReference type="Pfam" id="PF00593">
    <property type="entry name" value="TonB_dep_Rec_b-barrel"/>
    <property type="match status" value="1"/>
</dbReference>
<dbReference type="EMBL" id="JBHTIA010000003">
    <property type="protein sequence ID" value="MFD0764019.1"/>
    <property type="molecule type" value="Genomic_DNA"/>
</dbReference>
<keyword evidence="3" id="KW-0998">Cell outer membrane</keyword>
<comment type="similarity">
    <text evidence="4">Belongs to the TonB-dependent receptor family.</text>
</comment>
<dbReference type="InterPro" id="IPR008969">
    <property type="entry name" value="CarboxyPept-like_regulatory"/>
</dbReference>
<evidence type="ECO:0000256" key="4">
    <source>
        <dbReference type="RuleBase" id="RU003357"/>
    </source>
</evidence>
<dbReference type="InterPro" id="IPR012910">
    <property type="entry name" value="Plug_dom"/>
</dbReference>
<sequence>MKKVLSAITVLFVLTLTAGNLLAQTTGRISGKVIDQKTSETLIGATVNIEGTTKAVATDVDGHYVLAGIAPGKYTILVRYIGYQSKTISDIEVKQGANTALDITLGQAESKALNEVVIKSTYRQASVGALYAMQKNSVSISDGTSAEVIKKSPDRNTADVLKRVSGATVQDNKFVVVRGLSDRYNSALLDGASLPSTEPNRKAFSFDIVPSNLVESLNIVKTATPDQPGDFTGGLIQINTKDLPEQNVISFGIGTGYNTASTGKTFLSGQRNATDYFGFDNGKKQLPNGFVPYSSIVNGLSLQQNRNLLKSISQDYNIYKNTALPTQNYQFTLSRVKDYEKTGNRFGAIFGVTYRNSQSILNDVKRDAYGYNYNDDIYKFSTNLGAILNLGYSYGKNKITFKNVYNRIYDDQFLQRTGSNQATNSDVKYYAFDLLQKALFKSTLEGNHPLGEKGAKINWNLSYSNVLNDQPQQRKVSYSRNIGSNDPFEANVSTLGKDNATLYAKLNENQYSGAVNYSMPIKMFSHTGTLKTGLTSLYRDRNYNVRFLGAVVTDDPNLNDPDFIRPLKQRPISTLFRSDVLNADVYKLTEIDGSDDSYNAHSLTNAGYVMLDNKLTDKLRLVWGARVEQFDVRVTPVSKRPDGIVKQNYVDVLPSANLTYALTDKTNLRASYTRTLARPEFRELSISQYYDYELLALQQGDPNLKRSNIDNIDLRYEFYPSAGQIISVSGFYKRFKNAIETYNQDVNSTRTITYFNSDKANVFGAEFEIRKTLDFLYNTDFMKNTTAYANVAVIKSTSYNPKNAGINFKYEKRPLVGQAPYVINAGLQHAFLNNKLNFNALYNRVGRRLNVAAGALYEDIWEAPRNVFDAQLGLKVFKGKGELKVTAADILNNSATYYYDNNFNKKVDAGDGIQSSYKPGATYSLAFTYTL</sequence>
<organism evidence="8 9">
    <name type="scientific">Mucilaginibacter lutimaris</name>
    <dbReference type="NCBI Taxonomy" id="931629"/>
    <lineage>
        <taxon>Bacteria</taxon>
        <taxon>Pseudomonadati</taxon>
        <taxon>Bacteroidota</taxon>
        <taxon>Sphingobacteriia</taxon>
        <taxon>Sphingobacteriales</taxon>
        <taxon>Sphingobacteriaceae</taxon>
        <taxon>Mucilaginibacter</taxon>
    </lineage>
</organism>
<keyword evidence="4" id="KW-0798">TonB box</keyword>
<evidence type="ECO:0000256" key="3">
    <source>
        <dbReference type="ARBA" id="ARBA00023237"/>
    </source>
</evidence>
<proteinExistence type="inferred from homology"/>
<keyword evidence="2 4" id="KW-0472">Membrane</keyword>
<keyword evidence="8" id="KW-0675">Receptor</keyword>
<feature type="signal peptide" evidence="5">
    <location>
        <begin position="1"/>
        <end position="23"/>
    </location>
</feature>
<feature type="domain" description="TonB-dependent receptor plug" evidence="7">
    <location>
        <begin position="142"/>
        <end position="225"/>
    </location>
</feature>
<accession>A0ABW2ZCW1</accession>
<dbReference type="Proteomes" id="UP001597073">
    <property type="component" value="Unassembled WGS sequence"/>
</dbReference>
<dbReference type="PANTHER" id="PTHR40980">
    <property type="entry name" value="PLUG DOMAIN-CONTAINING PROTEIN"/>
    <property type="match status" value="1"/>
</dbReference>
<dbReference type="Pfam" id="PF13715">
    <property type="entry name" value="CarbopepD_reg_2"/>
    <property type="match status" value="1"/>
</dbReference>
<protein>
    <submittedName>
        <fullName evidence="8">TonB-dependent receptor domain-containing protein</fullName>
    </submittedName>
</protein>
<comment type="caution">
    <text evidence="8">The sequence shown here is derived from an EMBL/GenBank/DDBJ whole genome shotgun (WGS) entry which is preliminary data.</text>
</comment>
<keyword evidence="9" id="KW-1185">Reference proteome</keyword>
<dbReference type="SUPFAM" id="SSF56935">
    <property type="entry name" value="Porins"/>
    <property type="match status" value="1"/>
</dbReference>
<dbReference type="Gene3D" id="2.170.130.10">
    <property type="entry name" value="TonB-dependent receptor, plug domain"/>
    <property type="match status" value="1"/>
</dbReference>
<feature type="chain" id="PRO_5046793336" evidence="5">
    <location>
        <begin position="24"/>
        <end position="931"/>
    </location>
</feature>
<dbReference type="Gene3D" id="2.60.40.1120">
    <property type="entry name" value="Carboxypeptidase-like, regulatory domain"/>
    <property type="match status" value="1"/>
</dbReference>
<comment type="subcellular location">
    <subcellularLocation>
        <location evidence="1 4">Cell outer membrane</location>
    </subcellularLocation>
</comment>
<evidence type="ECO:0000259" key="7">
    <source>
        <dbReference type="Pfam" id="PF07715"/>
    </source>
</evidence>
<feature type="domain" description="TonB-dependent receptor-like beta-barrel" evidence="6">
    <location>
        <begin position="462"/>
        <end position="876"/>
    </location>
</feature>
<dbReference type="InterPro" id="IPR036942">
    <property type="entry name" value="Beta-barrel_TonB_sf"/>
</dbReference>
<gene>
    <name evidence="8" type="ORF">ACFQZI_04100</name>
</gene>
<dbReference type="Gene3D" id="2.40.170.20">
    <property type="entry name" value="TonB-dependent receptor, beta-barrel domain"/>
    <property type="match status" value="1"/>
</dbReference>
<evidence type="ECO:0000313" key="9">
    <source>
        <dbReference type="Proteomes" id="UP001597073"/>
    </source>
</evidence>
<dbReference type="Pfam" id="PF07715">
    <property type="entry name" value="Plug"/>
    <property type="match status" value="1"/>
</dbReference>
<evidence type="ECO:0000256" key="5">
    <source>
        <dbReference type="SAM" id="SignalP"/>
    </source>
</evidence>
<evidence type="ECO:0000256" key="1">
    <source>
        <dbReference type="ARBA" id="ARBA00004442"/>
    </source>
</evidence>
<dbReference type="SUPFAM" id="SSF49464">
    <property type="entry name" value="Carboxypeptidase regulatory domain-like"/>
    <property type="match status" value="1"/>
</dbReference>
<dbReference type="InterPro" id="IPR037066">
    <property type="entry name" value="Plug_dom_sf"/>
</dbReference>
<reference evidence="9" key="1">
    <citation type="journal article" date="2019" name="Int. J. Syst. Evol. Microbiol.">
        <title>The Global Catalogue of Microorganisms (GCM) 10K type strain sequencing project: providing services to taxonomists for standard genome sequencing and annotation.</title>
        <authorList>
            <consortium name="The Broad Institute Genomics Platform"/>
            <consortium name="The Broad Institute Genome Sequencing Center for Infectious Disease"/>
            <person name="Wu L."/>
            <person name="Ma J."/>
        </authorList>
    </citation>
    <scope>NUCLEOTIDE SEQUENCE [LARGE SCALE GENOMIC DNA]</scope>
    <source>
        <strain evidence="9">CCUG 60742</strain>
    </source>
</reference>
<dbReference type="InterPro" id="IPR000531">
    <property type="entry name" value="Beta-barrel_TonB"/>
</dbReference>
<evidence type="ECO:0000313" key="8">
    <source>
        <dbReference type="EMBL" id="MFD0764019.1"/>
    </source>
</evidence>
<dbReference type="RefSeq" id="WP_377138773.1">
    <property type="nucleotide sequence ID" value="NZ_JBHTIA010000003.1"/>
</dbReference>
<evidence type="ECO:0000256" key="2">
    <source>
        <dbReference type="ARBA" id="ARBA00023136"/>
    </source>
</evidence>
<keyword evidence="5" id="KW-0732">Signal</keyword>